<sequence length="120" mass="13826">MRVNDVDAIIAMMDNKSLEAMTDDDIDTLRRLLIDERVRRERSGKKPVFVVSGVIRKDLKKSLAALKNDIEDVLSYEKGCEAYFDHIIKQDKGAILLSLKLEFWNESEYEARPDEVFTSS</sequence>
<accession>A0A2S5CKI5</accession>
<evidence type="ECO:0000313" key="2">
    <source>
        <dbReference type="Proteomes" id="UP000237423"/>
    </source>
</evidence>
<protein>
    <submittedName>
        <fullName evidence="1">Uncharacterized protein</fullName>
    </submittedName>
</protein>
<dbReference type="AlphaFoldDB" id="A0A2S5CKI5"/>
<evidence type="ECO:0000313" key="1">
    <source>
        <dbReference type="EMBL" id="POZ51323.1"/>
    </source>
</evidence>
<name>A0A2S5CKI5_9GAMM</name>
<dbReference type="Proteomes" id="UP000237423">
    <property type="component" value="Unassembled WGS sequence"/>
</dbReference>
<dbReference type="EMBL" id="PGFZ01000006">
    <property type="protein sequence ID" value="POZ51323.1"/>
    <property type="molecule type" value="Genomic_DNA"/>
</dbReference>
<gene>
    <name evidence="1" type="ORF">AADEFJLK_02771</name>
</gene>
<reference evidence="1 2" key="1">
    <citation type="submission" date="2017-11" db="EMBL/GenBank/DDBJ databases">
        <title>Draft Genome Sequence of Methylobacter psychrotolerans Sph1T, an Obligate Methanotroph from Low-Temperature Environments.</title>
        <authorList>
            <person name="Oshkin I.Y."/>
            <person name="Miroshnikov K."/>
            <person name="Belova S.E."/>
            <person name="Korzhenkov A."/>
            <person name="Toshchakov S.V."/>
            <person name="Dedysh S.N."/>
        </authorList>
    </citation>
    <scope>NUCLEOTIDE SEQUENCE [LARGE SCALE GENOMIC DNA]</scope>
    <source>
        <strain evidence="1 2">Sph1</strain>
    </source>
</reference>
<comment type="caution">
    <text evidence="1">The sequence shown here is derived from an EMBL/GenBank/DDBJ whole genome shotgun (WGS) entry which is preliminary data.</text>
</comment>
<organism evidence="1 2">
    <name type="scientific">Methylovulum psychrotolerans</name>
    <dbReference type="NCBI Taxonomy" id="1704499"/>
    <lineage>
        <taxon>Bacteria</taxon>
        <taxon>Pseudomonadati</taxon>
        <taxon>Pseudomonadota</taxon>
        <taxon>Gammaproteobacteria</taxon>
        <taxon>Methylococcales</taxon>
        <taxon>Methylococcaceae</taxon>
        <taxon>Methylovulum</taxon>
    </lineage>
</organism>
<proteinExistence type="predicted"/>